<feature type="compositionally biased region" description="Basic and acidic residues" evidence="5">
    <location>
        <begin position="541"/>
        <end position="551"/>
    </location>
</feature>
<dbReference type="InterPro" id="IPR056524">
    <property type="entry name" value="KIF6/9_C"/>
</dbReference>
<dbReference type="SUPFAM" id="SSF52540">
    <property type="entry name" value="P-loop containing nucleoside triphosphate hydrolases"/>
    <property type="match status" value="1"/>
</dbReference>
<dbReference type="PROSITE" id="PS50067">
    <property type="entry name" value="KINESIN_MOTOR_2"/>
    <property type="match status" value="1"/>
</dbReference>
<feature type="binding site" evidence="4">
    <location>
        <begin position="91"/>
        <end position="98"/>
    </location>
    <ligand>
        <name>ATP</name>
        <dbReference type="ChEBI" id="CHEBI:30616"/>
    </ligand>
</feature>
<dbReference type="STRING" id="1764295.A0A5B8N0T6"/>
<evidence type="ECO:0000256" key="4">
    <source>
        <dbReference type="PROSITE-ProRule" id="PRU00283"/>
    </source>
</evidence>
<keyword evidence="2" id="KW-0175">Coiled coil</keyword>
<dbReference type="OrthoDB" id="3176171at2759"/>
<keyword evidence="4" id="KW-0547">Nucleotide-binding</keyword>
<evidence type="ECO:0000256" key="5">
    <source>
        <dbReference type="SAM" id="MobiDB-lite"/>
    </source>
</evidence>
<dbReference type="GO" id="GO:0007018">
    <property type="term" value="P:microtubule-based movement"/>
    <property type="evidence" value="ECO:0007669"/>
    <property type="project" value="InterPro"/>
</dbReference>
<dbReference type="InterPro" id="IPR027640">
    <property type="entry name" value="Kinesin-like_fam"/>
</dbReference>
<reference evidence="7 8" key="1">
    <citation type="submission" date="2018-07" db="EMBL/GenBank/DDBJ databases">
        <title>The complete nuclear genome of the prasinophyte Chloropicon primus (CCMP1205).</title>
        <authorList>
            <person name="Pombert J.-F."/>
            <person name="Otis C."/>
            <person name="Turmel M."/>
            <person name="Lemieux C."/>
        </authorList>
    </citation>
    <scope>NUCLEOTIDE SEQUENCE [LARGE SCALE GENOMIC DNA]</scope>
    <source>
        <strain evidence="7 8">CCMP1205</strain>
    </source>
</reference>
<evidence type="ECO:0000259" key="6">
    <source>
        <dbReference type="PROSITE" id="PS50067"/>
    </source>
</evidence>
<keyword evidence="8" id="KW-1185">Reference proteome</keyword>
<evidence type="ECO:0000256" key="3">
    <source>
        <dbReference type="ARBA" id="ARBA00023175"/>
    </source>
</evidence>
<protein>
    <submittedName>
        <fullName evidence="7">Kinesin</fullName>
    </submittedName>
</protein>
<dbReference type="GO" id="GO:0003777">
    <property type="term" value="F:microtubule motor activity"/>
    <property type="evidence" value="ECO:0007669"/>
    <property type="project" value="InterPro"/>
</dbReference>
<evidence type="ECO:0000256" key="1">
    <source>
        <dbReference type="ARBA" id="ARBA00022701"/>
    </source>
</evidence>
<evidence type="ECO:0000256" key="2">
    <source>
        <dbReference type="ARBA" id="ARBA00023054"/>
    </source>
</evidence>
<dbReference type="Proteomes" id="UP000316726">
    <property type="component" value="Chromosome 19"/>
</dbReference>
<evidence type="ECO:0000313" key="7">
    <source>
        <dbReference type="EMBL" id="QDZ25866.1"/>
    </source>
</evidence>
<organism evidence="7 8">
    <name type="scientific">Chloropicon primus</name>
    <dbReference type="NCBI Taxonomy" id="1764295"/>
    <lineage>
        <taxon>Eukaryota</taxon>
        <taxon>Viridiplantae</taxon>
        <taxon>Chlorophyta</taxon>
        <taxon>Chloropicophyceae</taxon>
        <taxon>Chloropicales</taxon>
        <taxon>Chloropicaceae</taxon>
        <taxon>Chloropicon</taxon>
    </lineage>
</organism>
<dbReference type="PANTHER" id="PTHR47968:SF36">
    <property type="entry name" value="KINESIN HEAVY CHAIN ISOFORM X1"/>
    <property type="match status" value="1"/>
</dbReference>
<dbReference type="AlphaFoldDB" id="A0A5B8N0T6"/>
<keyword evidence="1" id="KW-0493">Microtubule</keyword>
<keyword evidence="4" id="KW-0067">ATP-binding</keyword>
<feature type="region of interest" description="Disordered" evidence="5">
    <location>
        <begin position="541"/>
        <end position="588"/>
    </location>
</feature>
<dbReference type="GO" id="GO:0005524">
    <property type="term" value="F:ATP binding"/>
    <property type="evidence" value="ECO:0007669"/>
    <property type="project" value="UniProtKB-UniRule"/>
</dbReference>
<sequence length="849" mass="94110">MVRSAVHVYLRTRPTSAGSSSLSVQQDGKTIKMLLPKNAEAGLINNQLEHLLFKYDGILPKASQETVYSTCAQDVVDHVLRGYNGTIFAYGQTGAGKTYTMSGDTQSYQQRGIVPRAIHQIFKEIDMRVDQEVVVRASYLEIYNEVMYDLLADHFDTLVPSTGASSMDGYGQSSEQYGINHRDAMGGSKKGHHKGTAVGDPYSGHFLGSSYKKDTLHVVDAEVKGLVKRVANTEEEALALFFAGESIRSTSKHALNSNSSRSHCIFTLYLETKQGSDSLGMKGLQSKLTCVDLAGSERTKKTHASGQTLKEAMFINKSLSFLEQTVNALSKASHSRGASSGGRRVLGEDGTSASSDQGNAFVPFRQSKLTSVLKDALGGNCKTVMIGNIWPEDRHLEETISTLRFASRVRQLTTNAVVNERRDPEFLVKKYERQVANLKQELAMRDALSGTSNRLSSRYGSFSEAEKQEIKRIARKMLNGETPIEDVTLHSLNYIRELFMQVKQCADEQKSELGNKHASAMLELETKLKQFGSDATKVEAASKADEGKAASDEAASAAVGESDKPSGFHVGNAPSDARPDRGAGTPVASMENQEDLADTYQDVSAPMPLDLSPALGTSMSGSIDKSTAFDLFKYEVEEGRNLSMILKERKKRLTDLRHNLRDQTMELNSGKEEIDSLTHALKNREGTKSEGDQDVVDEEQYKYMQSLKTAKRNYREVYQKVRDSQLQVQTCSRDVVAAKVDLYKRFNDWYPRTMANVVSRDELLAKMNSLSVQADEENELLDASEHFDKVEMQRIILEDPDSLAFHTAKKSLKKMTPLAKGKTLRGEKAKATMTRRMERDLALNFGLKQ</sequence>
<dbReference type="GO" id="GO:0008017">
    <property type="term" value="F:microtubule binding"/>
    <property type="evidence" value="ECO:0007669"/>
    <property type="project" value="InterPro"/>
</dbReference>
<dbReference type="SMART" id="SM00129">
    <property type="entry name" value="KISc"/>
    <property type="match status" value="1"/>
</dbReference>
<dbReference type="Pfam" id="PF23735">
    <property type="entry name" value="KIF9"/>
    <property type="match status" value="1"/>
</dbReference>
<dbReference type="PANTHER" id="PTHR47968">
    <property type="entry name" value="CENTROMERE PROTEIN E"/>
    <property type="match status" value="1"/>
</dbReference>
<keyword evidence="3 4" id="KW-0505">Motor protein</keyword>
<evidence type="ECO:0000313" key="8">
    <source>
        <dbReference type="Proteomes" id="UP000316726"/>
    </source>
</evidence>
<feature type="domain" description="Kinesin motor" evidence="6">
    <location>
        <begin position="5"/>
        <end position="412"/>
    </location>
</feature>
<proteinExistence type="inferred from homology"/>
<dbReference type="Gene3D" id="3.40.850.10">
    <property type="entry name" value="Kinesin motor domain"/>
    <property type="match status" value="1"/>
</dbReference>
<accession>A0A5B8N0T6</accession>
<comment type="similarity">
    <text evidence="4">Belongs to the TRAFAC class myosin-kinesin ATPase superfamily. Kinesin family.</text>
</comment>
<dbReference type="InterPro" id="IPR036961">
    <property type="entry name" value="Kinesin_motor_dom_sf"/>
</dbReference>
<gene>
    <name evidence="7" type="ORF">A3770_19p83840</name>
</gene>
<dbReference type="InterPro" id="IPR001752">
    <property type="entry name" value="Kinesin_motor_dom"/>
</dbReference>
<name>A0A5B8N0T6_9CHLO</name>
<dbReference type="GO" id="GO:0005874">
    <property type="term" value="C:microtubule"/>
    <property type="evidence" value="ECO:0007669"/>
    <property type="project" value="UniProtKB-KW"/>
</dbReference>
<dbReference type="EMBL" id="CP031052">
    <property type="protein sequence ID" value="QDZ25866.1"/>
    <property type="molecule type" value="Genomic_DNA"/>
</dbReference>
<feature type="region of interest" description="Disordered" evidence="5">
    <location>
        <begin position="332"/>
        <end position="357"/>
    </location>
</feature>
<dbReference type="InterPro" id="IPR027417">
    <property type="entry name" value="P-loop_NTPase"/>
</dbReference>
<dbReference type="Pfam" id="PF00225">
    <property type="entry name" value="Kinesin"/>
    <property type="match status" value="2"/>
</dbReference>
<dbReference type="PRINTS" id="PR00380">
    <property type="entry name" value="KINESINHEAVY"/>
</dbReference>